<name>A0A921U180_SORBI</name>
<organism evidence="2 3">
    <name type="scientific">Sorghum bicolor</name>
    <name type="common">Sorghum</name>
    <name type="synonym">Sorghum vulgare</name>
    <dbReference type="NCBI Taxonomy" id="4558"/>
    <lineage>
        <taxon>Eukaryota</taxon>
        <taxon>Viridiplantae</taxon>
        <taxon>Streptophyta</taxon>
        <taxon>Embryophyta</taxon>
        <taxon>Tracheophyta</taxon>
        <taxon>Spermatophyta</taxon>
        <taxon>Magnoliopsida</taxon>
        <taxon>Liliopsida</taxon>
        <taxon>Poales</taxon>
        <taxon>Poaceae</taxon>
        <taxon>PACMAD clade</taxon>
        <taxon>Panicoideae</taxon>
        <taxon>Andropogonodae</taxon>
        <taxon>Andropogoneae</taxon>
        <taxon>Sorghinae</taxon>
        <taxon>Sorghum</taxon>
    </lineage>
</organism>
<evidence type="ECO:0000313" key="3">
    <source>
        <dbReference type="Proteomes" id="UP000807115"/>
    </source>
</evidence>
<feature type="region of interest" description="Disordered" evidence="1">
    <location>
        <begin position="147"/>
        <end position="184"/>
    </location>
</feature>
<accession>A0A921U180</accession>
<reference evidence="2" key="1">
    <citation type="journal article" date="2019" name="BMC Genomics">
        <title>A new reference genome for Sorghum bicolor reveals high levels of sequence similarity between sweet and grain genotypes: implications for the genetics of sugar metabolism.</title>
        <authorList>
            <person name="Cooper E.A."/>
            <person name="Brenton Z.W."/>
            <person name="Flinn B.S."/>
            <person name="Jenkins J."/>
            <person name="Shu S."/>
            <person name="Flowers D."/>
            <person name="Luo F."/>
            <person name="Wang Y."/>
            <person name="Xia P."/>
            <person name="Barry K."/>
            <person name="Daum C."/>
            <person name="Lipzen A."/>
            <person name="Yoshinaga Y."/>
            <person name="Schmutz J."/>
            <person name="Saski C."/>
            <person name="Vermerris W."/>
            <person name="Kresovich S."/>
        </authorList>
    </citation>
    <scope>NUCLEOTIDE SEQUENCE</scope>
</reference>
<reference evidence="2" key="2">
    <citation type="submission" date="2020-10" db="EMBL/GenBank/DDBJ databases">
        <authorList>
            <person name="Cooper E.A."/>
            <person name="Brenton Z.W."/>
            <person name="Flinn B.S."/>
            <person name="Jenkins J."/>
            <person name="Shu S."/>
            <person name="Flowers D."/>
            <person name="Luo F."/>
            <person name="Wang Y."/>
            <person name="Xia P."/>
            <person name="Barry K."/>
            <person name="Daum C."/>
            <person name="Lipzen A."/>
            <person name="Yoshinaga Y."/>
            <person name="Schmutz J."/>
            <person name="Saski C."/>
            <person name="Vermerris W."/>
            <person name="Kresovich S."/>
        </authorList>
    </citation>
    <scope>NUCLEOTIDE SEQUENCE</scope>
</reference>
<evidence type="ECO:0000256" key="1">
    <source>
        <dbReference type="SAM" id="MobiDB-lite"/>
    </source>
</evidence>
<protein>
    <submittedName>
        <fullName evidence="2">Uncharacterized protein</fullName>
    </submittedName>
</protein>
<dbReference type="Proteomes" id="UP000807115">
    <property type="component" value="Chromosome 10"/>
</dbReference>
<comment type="caution">
    <text evidence="2">The sequence shown here is derived from an EMBL/GenBank/DDBJ whole genome shotgun (WGS) entry which is preliminary data.</text>
</comment>
<proteinExistence type="predicted"/>
<dbReference type="EMBL" id="CM027689">
    <property type="protein sequence ID" value="KAG0514241.1"/>
    <property type="molecule type" value="Genomic_DNA"/>
</dbReference>
<gene>
    <name evidence="2" type="ORF">BDA96_10G173700</name>
</gene>
<evidence type="ECO:0000313" key="2">
    <source>
        <dbReference type="EMBL" id="KAG0514241.1"/>
    </source>
</evidence>
<dbReference type="AlphaFoldDB" id="A0A921U180"/>
<sequence>MAGHYRTHSRSQNPMGNESFGHHGLPAAVQVPSATSRMPVAVVPYPTSFPFIYPMTNQVMMRAPSRFALPTPSMPFWMMAQHQIQPQPQAPLIYGTVFHSYTVMSCPCHAATAVVPSPHHAYPANQPGVVQADLTLRLGSSIGGNSRGDYNRQLLEDGRHGKRPMLVMDGGDRSGEEGNDADGLDLELCL</sequence>
<feature type="region of interest" description="Disordered" evidence="1">
    <location>
        <begin position="1"/>
        <end position="24"/>
    </location>
</feature>